<dbReference type="Proteomes" id="UP000664701">
    <property type="component" value="Chromosome"/>
</dbReference>
<dbReference type="RefSeq" id="WP_207940220.1">
    <property type="nucleotide sequence ID" value="NZ_CP147251.1"/>
</dbReference>
<evidence type="ECO:0008006" key="3">
    <source>
        <dbReference type="Google" id="ProtNLM"/>
    </source>
</evidence>
<protein>
    <recommendedName>
        <fullName evidence="3">3-dehydroquinate synthase domain-containing protein</fullName>
    </recommendedName>
</protein>
<accession>A0ABZ2SPF8</accession>
<name>A0ABZ2SPF8_9ENTE</name>
<dbReference type="Gene3D" id="3.40.50.1970">
    <property type="match status" value="1"/>
</dbReference>
<organism evidence="1 2">
    <name type="scientific">Candidatus Enterococcus lowellii</name>
    <dbReference type="NCBI Taxonomy" id="2230877"/>
    <lineage>
        <taxon>Bacteria</taxon>
        <taxon>Bacillati</taxon>
        <taxon>Bacillota</taxon>
        <taxon>Bacilli</taxon>
        <taxon>Lactobacillales</taxon>
        <taxon>Enterococcaceae</taxon>
        <taxon>Enterococcus</taxon>
    </lineage>
</organism>
<evidence type="ECO:0000313" key="1">
    <source>
        <dbReference type="EMBL" id="WYJ77669.1"/>
    </source>
</evidence>
<reference evidence="1 2" key="2">
    <citation type="submission" date="2024-03" db="EMBL/GenBank/DDBJ databases">
        <title>The Genome Sequence of Enterococcus sp. DIV2402.</title>
        <authorList>
            <consortium name="The Broad Institute Genomics Platform"/>
            <consortium name="The Broad Institute Microbial Omics Core"/>
            <consortium name="The Broad Institute Genomic Center for Infectious Diseases"/>
            <person name="Earl A."/>
            <person name="Manson A."/>
            <person name="Gilmore M."/>
            <person name="Schwartman J."/>
            <person name="Shea T."/>
            <person name="Abouelleil A."/>
            <person name="Cao P."/>
            <person name="Chapman S."/>
            <person name="Cusick C."/>
            <person name="Young S."/>
            <person name="Neafsey D."/>
            <person name="Nusbaum C."/>
            <person name="Birren B."/>
        </authorList>
    </citation>
    <scope>NUCLEOTIDE SEQUENCE [LARGE SCALE GENOMIC DNA]</scope>
    <source>
        <strain evidence="1 2">DIV2402</strain>
    </source>
</reference>
<dbReference type="EMBL" id="CP147251">
    <property type="protein sequence ID" value="WYJ77669.1"/>
    <property type="molecule type" value="Genomic_DNA"/>
</dbReference>
<sequence length="346" mass="40314">MQLNYQKNNATTAIVYGEILSSSIHPEMFANKHIIVLTNQRYYDHFFEKIQHIFSPQAIDWYVCSNLIYGNHVRELMDVLDFLGQFSPNKEYLFVAFGNEGVIQLTGFIQKTTILSGNFWVLPTTLRSFVAALVEERFICKQSMEMLLTEKNLPEKIFLDQTIVAGQNDGKLVDLQAFIRVGLVYNYAFLQTLFKNFPNRKQVQSTSFIAFVSQVIESYQQASKEIEGFGKIFEEAFYHTENGHLLSENMKRFLGMVLHLFWNLEIIETTFRIKNFMIWLKHLGFPIVFPEQISVAEYLQNVLHLQKKYPQLVVLSEIGTIGREQSITENQLIQSMEHYQKMIAEI</sequence>
<gene>
    <name evidence="1" type="ORF">DOK78_002307</name>
</gene>
<dbReference type="SUPFAM" id="SSF56796">
    <property type="entry name" value="Dehydroquinate synthase-like"/>
    <property type="match status" value="1"/>
</dbReference>
<evidence type="ECO:0000313" key="2">
    <source>
        <dbReference type="Proteomes" id="UP000664701"/>
    </source>
</evidence>
<proteinExistence type="predicted"/>
<reference evidence="1 2" key="1">
    <citation type="submission" date="2021-03" db="EMBL/GenBank/DDBJ databases">
        <authorList>
            <person name="Gilmore M.S."/>
            <person name="Schwartzman J."/>
            <person name="Van Tyne D."/>
            <person name="Martin M."/>
            <person name="Earl A.M."/>
            <person name="Manson A.L."/>
            <person name="Straub T."/>
            <person name="Salamzade R."/>
            <person name="Saavedra J."/>
            <person name="Lebreton F."/>
            <person name="Prichula J."/>
            <person name="Schaufler K."/>
            <person name="Gaca A."/>
            <person name="Sgardioli B."/>
            <person name="Wagenaar J."/>
            <person name="Strong T."/>
        </authorList>
    </citation>
    <scope>NUCLEOTIDE SEQUENCE [LARGE SCALE GENOMIC DNA]</scope>
    <source>
        <strain evidence="1 2">DIV2402</strain>
    </source>
</reference>
<keyword evidence="2" id="KW-1185">Reference proteome</keyword>